<comment type="caution">
    <text evidence="3">The sequence shown here is derived from an EMBL/GenBank/DDBJ whole genome shotgun (WGS) entry which is preliminary data.</text>
</comment>
<keyword evidence="1" id="KW-0472">Membrane</keyword>
<dbReference type="Pfam" id="PF00892">
    <property type="entry name" value="EamA"/>
    <property type="match status" value="2"/>
</dbReference>
<keyword evidence="4" id="KW-1185">Reference proteome</keyword>
<protein>
    <submittedName>
        <fullName evidence="3">DMT family transporter</fullName>
    </submittedName>
</protein>
<organism evidence="3 4">
    <name type="scientific">Marinibaculum pumilum</name>
    <dbReference type="NCBI Taxonomy" id="1766165"/>
    <lineage>
        <taxon>Bacteria</taxon>
        <taxon>Pseudomonadati</taxon>
        <taxon>Pseudomonadota</taxon>
        <taxon>Alphaproteobacteria</taxon>
        <taxon>Rhodospirillales</taxon>
        <taxon>Rhodospirillaceae</taxon>
        <taxon>Marinibaculum</taxon>
    </lineage>
</organism>
<proteinExistence type="predicted"/>
<feature type="domain" description="EamA" evidence="2">
    <location>
        <begin position="66"/>
        <end position="198"/>
    </location>
</feature>
<feature type="transmembrane region" description="Helical" evidence="1">
    <location>
        <begin position="332"/>
        <end position="350"/>
    </location>
</feature>
<feature type="transmembrane region" description="Helical" evidence="1">
    <location>
        <begin position="275"/>
        <end position="295"/>
    </location>
</feature>
<dbReference type="PANTHER" id="PTHR22911">
    <property type="entry name" value="ACYL-MALONYL CONDENSING ENZYME-RELATED"/>
    <property type="match status" value="1"/>
</dbReference>
<feature type="transmembrane region" description="Helical" evidence="1">
    <location>
        <begin position="307"/>
        <end position="326"/>
    </location>
</feature>
<feature type="transmembrane region" description="Helical" evidence="1">
    <location>
        <begin position="64"/>
        <end position="85"/>
    </location>
</feature>
<feature type="transmembrane region" description="Helical" evidence="1">
    <location>
        <begin position="91"/>
        <end position="114"/>
    </location>
</feature>
<reference evidence="4" key="1">
    <citation type="journal article" date="2019" name="Int. J. Syst. Evol. Microbiol.">
        <title>The Global Catalogue of Microorganisms (GCM) 10K type strain sequencing project: providing services to taxonomists for standard genome sequencing and annotation.</title>
        <authorList>
            <consortium name="The Broad Institute Genomics Platform"/>
            <consortium name="The Broad Institute Genome Sequencing Center for Infectious Disease"/>
            <person name="Wu L."/>
            <person name="Ma J."/>
        </authorList>
    </citation>
    <scope>NUCLEOTIDE SEQUENCE [LARGE SCALE GENOMIC DNA]</scope>
    <source>
        <strain evidence="4">KCTC 42964</strain>
    </source>
</reference>
<name>A0ABV7L3T8_9PROT</name>
<evidence type="ECO:0000256" key="1">
    <source>
        <dbReference type="SAM" id="Phobius"/>
    </source>
</evidence>
<evidence type="ECO:0000313" key="3">
    <source>
        <dbReference type="EMBL" id="MFC3229089.1"/>
    </source>
</evidence>
<feature type="transmembrane region" description="Helical" evidence="1">
    <location>
        <begin position="183"/>
        <end position="202"/>
    </location>
</feature>
<dbReference type="InterPro" id="IPR037185">
    <property type="entry name" value="EmrE-like"/>
</dbReference>
<dbReference type="EMBL" id="JBHRTR010000031">
    <property type="protein sequence ID" value="MFC3229089.1"/>
    <property type="molecule type" value="Genomic_DNA"/>
</dbReference>
<gene>
    <name evidence="3" type="ORF">ACFOGJ_17720</name>
</gene>
<keyword evidence="1" id="KW-1133">Transmembrane helix</keyword>
<feature type="domain" description="EamA" evidence="2">
    <location>
        <begin position="217"/>
        <end position="349"/>
    </location>
</feature>
<dbReference type="SUPFAM" id="SSF103481">
    <property type="entry name" value="Multidrug resistance efflux transporter EmrE"/>
    <property type="match status" value="2"/>
</dbReference>
<feature type="transmembrane region" description="Helical" evidence="1">
    <location>
        <begin position="246"/>
        <end position="269"/>
    </location>
</feature>
<dbReference type="Proteomes" id="UP001595528">
    <property type="component" value="Unassembled WGS sequence"/>
</dbReference>
<dbReference type="PANTHER" id="PTHR22911:SF103">
    <property type="entry name" value="BLR2811 PROTEIN"/>
    <property type="match status" value="1"/>
</dbReference>
<evidence type="ECO:0000313" key="4">
    <source>
        <dbReference type="Proteomes" id="UP001595528"/>
    </source>
</evidence>
<dbReference type="RefSeq" id="WP_379902968.1">
    <property type="nucleotide sequence ID" value="NZ_JBHRTR010000031.1"/>
</dbReference>
<feature type="transmembrane region" description="Helical" evidence="1">
    <location>
        <begin position="214"/>
        <end position="234"/>
    </location>
</feature>
<feature type="transmembrane region" description="Helical" evidence="1">
    <location>
        <begin position="135"/>
        <end position="153"/>
    </location>
</feature>
<evidence type="ECO:0000259" key="2">
    <source>
        <dbReference type="Pfam" id="PF00892"/>
    </source>
</evidence>
<dbReference type="InterPro" id="IPR000620">
    <property type="entry name" value="EamA_dom"/>
</dbReference>
<feature type="transmembrane region" description="Helical" evidence="1">
    <location>
        <begin position="159"/>
        <end position="176"/>
    </location>
</feature>
<accession>A0ABV7L3T8</accession>
<sequence>MPEAERHHAFTFRPAAGGGNGVPYGPAVMKTGGFHGGAAGAAEADLQASDMPAAGPTDRRQDRVVLGIALVVLAAMTFPLLNASVKFLTAFYPLLMIICIRYFTHMVYTSIAFFPRYGWRLFWPSRPVLQLARSLLLLGATACFFNAVTTLPLTTASTIAFTGPLLITALSVPLLGEKVGIQRWSAVAVGFLGAVIVVQPWAGGPQGDAGGPASYLAALSAFGSALCYAFYQIAGRKLAAHDPPETSICVTAVVAVIVTGIVGIFQIDWVPMVEWWHVLVFAATGLFGGFGHYFVTRALVYAPASVLSPFDYAQLLGATLLGYFIFGNFPDIYTWIGAAIIVASGMFITWREYRLSIARRQAAALAL</sequence>
<keyword evidence="1" id="KW-0812">Transmembrane</keyword>